<comment type="caution">
    <text evidence="2">The sequence shown here is derived from an EMBL/GenBank/DDBJ whole genome shotgun (WGS) entry which is preliminary data.</text>
</comment>
<reference evidence="2" key="2">
    <citation type="journal article" date="2022" name="Res Sq">
        <title>Comparative Genomics Reveals Insights into the Divergent Evolution of Astigmatic Mites and Household Pest Adaptations.</title>
        <authorList>
            <person name="Xiong Q."/>
            <person name="Wan A.T.-Y."/>
            <person name="Liu X.-Y."/>
            <person name="Fung C.S.-H."/>
            <person name="Xiao X."/>
            <person name="Malainual N."/>
            <person name="Hou J."/>
            <person name="Wang L."/>
            <person name="Wang M."/>
            <person name="Yang K."/>
            <person name="Cui Y."/>
            <person name="Leung E."/>
            <person name="Nong W."/>
            <person name="Shin S.-K."/>
            <person name="Au S."/>
            <person name="Jeong K.Y."/>
            <person name="Chew F.T."/>
            <person name="Hui J."/>
            <person name="Leung T.F."/>
            <person name="Tungtrongchitr A."/>
            <person name="Zhong N."/>
            <person name="Liu Z."/>
            <person name="Tsui S."/>
        </authorList>
    </citation>
    <scope>NUCLEOTIDE SEQUENCE</scope>
    <source>
        <strain evidence="2">Derf</strain>
        <tissue evidence="2">Whole organism</tissue>
    </source>
</reference>
<keyword evidence="1" id="KW-0472">Membrane</keyword>
<reference evidence="2" key="1">
    <citation type="submission" date="2013-05" db="EMBL/GenBank/DDBJ databases">
        <authorList>
            <person name="Yim A.K.Y."/>
            <person name="Chan T.F."/>
            <person name="Ji K.M."/>
            <person name="Liu X.Y."/>
            <person name="Zhou J.W."/>
            <person name="Li R.Q."/>
            <person name="Yang K.Y."/>
            <person name="Li J."/>
            <person name="Li M."/>
            <person name="Law P.T.W."/>
            <person name="Wu Y.L."/>
            <person name="Cai Z.L."/>
            <person name="Qin H."/>
            <person name="Bao Y."/>
            <person name="Leung R.K.K."/>
            <person name="Ng P.K.S."/>
            <person name="Zou J."/>
            <person name="Zhong X.J."/>
            <person name="Ran P.X."/>
            <person name="Zhong N.S."/>
            <person name="Liu Z.G."/>
            <person name="Tsui S.K.W."/>
        </authorList>
    </citation>
    <scope>NUCLEOTIDE SEQUENCE</scope>
    <source>
        <strain evidence="2">Derf</strain>
        <tissue evidence="2">Whole organism</tissue>
    </source>
</reference>
<keyword evidence="1" id="KW-1133">Transmembrane helix</keyword>
<sequence>MKKCIHIVCIHELYSVTIWNMFINLILFITGSFAIINSYPYYVHCKLFIFLCQNISSSIKLHWCRYIIGE</sequence>
<name>A0A922HYX5_DERFA</name>
<evidence type="ECO:0000313" key="2">
    <source>
        <dbReference type="EMBL" id="KAH9515850.1"/>
    </source>
</evidence>
<dbReference type="AlphaFoldDB" id="A0A922HYX5"/>
<feature type="transmembrane region" description="Helical" evidence="1">
    <location>
        <begin position="21"/>
        <end position="42"/>
    </location>
</feature>
<dbReference type="EMBL" id="ASGP02000003">
    <property type="protein sequence ID" value="KAH9515850.1"/>
    <property type="molecule type" value="Genomic_DNA"/>
</dbReference>
<evidence type="ECO:0000313" key="3">
    <source>
        <dbReference type="Proteomes" id="UP000790347"/>
    </source>
</evidence>
<evidence type="ECO:0000256" key="1">
    <source>
        <dbReference type="SAM" id="Phobius"/>
    </source>
</evidence>
<keyword evidence="1" id="KW-0812">Transmembrane</keyword>
<organism evidence="2 3">
    <name type="scientific">Dermatophagoides farinae</name>
    <name type="common">American house dust mite</name>
    <dbReference type="NCBI Taxonomy" id="6954"/>
    <lineage>
        <taxon>Eukaryota</taxon>
        <taxon>Metazoa</taxon>
        <taxon>Ecdysozoa</taxon>
        <taxon>Arthropoda</taxon>
        <taxon>Chelicerata</taxon>
        <taxon>Arachnida</taxon>
        <taxon>Acari</taxon>
        <taxon>Acariformes</taxon>
        <taxon>Sarcoptiformes</taxon>
        <taxon>Astigmata</taxon>
        <taxon>Psoroptidia</taxon>
        <taxon>Analgoidea</taxon>
        <taxon>Pyroglyphidae</taxon>
        <taxon>Dermatophagoidinae</taxon>
        <taxon>Dermatophagoides</taxon>
    </lineage>
</organism>
<accession>A0A922HYX5</accession>
<dbReference type="Proteomes" id="UP000790347">
    <property type="component" value="Unassembled WGS sequence"/>
</dbReference>
<keyword evidence="3" id="KW-1185">Reference proteome</keyword>
<protein>
    <submittedName>
        <fullName evidence="2">Uncharacterized protein</fullName>
    </submittedName>
</protein>
<gene>
    <name evidence="2" type="ORF">DERF_006624</name>
</gene>
<proteinExistence type="predicted"/>